<reference evidence="2 3" key="1">
    <citation type="submission" date="2015-06" db="EMBL/GenBank/DDBJ databases">
        <title>Survival trade-offs in plant roots during colonization by closely related pathogenic and mutualistic fungi.</title>
        <authorList>
            <person name="Hacquard S."/>
            <person name="Kracher B."/>
            <person name="Hiruma K."/>
            <person name="Weinman A."/>
            <person name="Muench P."/>
            <person name="Garrido Oter R."/>
            <person name="Ver Loren van Themaat E."/>
            <person name="Dallerey J.-F."/>
            <person name="Damm U."/>
            <person name="Henrissat B."/>
            <person name="Lespinet O."/>
            <person name="Thon M."/>
            <person name="Kemen E."/>
            <person name="McHardy A.C."/>
            <person name="Schulze-Lefert P."/>
            <person name="O'Connell R.J."/>
        </authorList>
    </citation>
    <scope>NUCLEOTIDE SEQUENCE [LARGE SCALE GENOMIC DNA]</scope>
    <source>
        <strain evidence="2 3">MAFF 238704</strain>
    </source>
</reference>
<comment type="caution">
    <text evidence="2">The sequence shown here is derived from an EMBL/GenBank/DDBJ whole genome shotgun (WGS) entry which is preliminary data.</text>
</comment>
<feature type="non-terminal residue" evidence="2">
    <location>
        <position position="166"/>
    </location>
</feature>
<evidence type="ECO:0000313" key="2">
    <source>
        <dbReference type="EMBL" id="KZL63298.1"/>
    </source>
</evidence>
<protein>
    <submittedName>
        <fullName evidence="2">Uncharacterized protein</fullName>
    </submittedName>
</protein>
<proteinExistence type="predicted"/>
<evidence type="ECO:0000313" key="3">
    <source>
        <dbReference type="Proteomes" id="UP000076584"/>
    </source>
</evidence>
<gene>
    <name evidence="2" type="ORF">CI238_11606</name>
</gene>
<dbReference type="EMBL" id="LFIW01002827">
    <property type="protein sequence ID" value="KZL63298.1"/>
    <property type="molecule type" value="Genomic_DNA"/>
</dbReference>
<accession>A0A166LAP1</accession>
<name>A0A166LAP1_COLIC</name>
<sequence>LAIGYPFFNTTIPHKRHLTKGFCIYWPAAVIPYLGEVSSRLRSSRSLAIIGHSAFVKRNLSIKVKGSRSINLKRINKDTPSYLSFIVRPLRFTFNESAAEVYVTSLLWFNNLEATLRQKKVARTTFLNSKRPPSTKSPLTPAFTTNDKQEEADTDNTFYVSTAFFN</sequence>
<feature type="compositionally biased region" description="Polar residues" evidence="1">
    <location>
        <begin position="127"/>
        <end position="146"/>
    </location>
</feature>
<dbReference type="Proteomes" id="UP000076584">
    <property type="component" value="Unassembled WGS sequence"/>
</dbReference>
<keyword evidence="3" id="KW-1185">Reference proteome</keyword>
<dbReference type="AlphaFoldDB" id="A0A166LAP1"/>
<feature type="region of interest" description="Disordered" evidence="1">
    <location>
        <begin position="127"/>
        <end position="147"/>
    </location>
</feature>
<evidence type="ECO:0000256" key="1">
    <source>
        <dbReference type="SAM" id="MobiDB-lite"/>
    </source>
</evidence>
<feature type="non-terminal residue" evidence="2">
    <location>
        <position position="1"/>
    </location>
</feature>
<organism evidence="2 3">
    <name type="scientific">Colletotrichum incanum</name>
    <name type="common">Soybean anthracnose fungus</name>
    <dbReference type="NCBI Taxonomy" id="1573173"/>
    <lineage>
        <taxon>Eukaryota</taxon>
        <taxon>Fungi</taxon>
        <taxon>Dikarya</taxon>
        <taxon>Ascomycota</taxon>
        <taxon>Pezizomycotina</taxon>
        <taxon>Sordariomycetes</taxon>
        <taxon>Hypocreomycetidae</taxon>
        <taxon>Glomerellales</taxon>
        <taxon>Glomerellaceae</taxon>
        <taxon>Colletotrichum</taxon>
        <taxon>Colletotrichum spaethianum species complex</taxon>
    </lineage>
</organism>